<keyword evidence="1" id="KW-0808">Transferase</keyword>
<dbReference type="Pfam" id="PF13439">
    <property type="entry name" value="Glyco_transf_4"/>
    <property type="match status" value="1"/>
</dbReference>
<dbReference type="Pfam" id="PF00534">
    <property type="entry name" value="Glycos_transf_1"/>
    <property type="match status" value="1"/>
</dbReference>
<dbReference type="SUPFAM" id="SSF53756">
    <property type="entry name" value="UDP-Glycosyltransferase/glycogen phosphorylase"/>
    <property type="match status" value="1"/>
</dbReference>
<dbReference type="GO" id="GO:0016757">
    <property type="term" value="F:glycosyltransferase activity"/>
    <property type="evidence" value="ECO:0007669"/>
    <property type="project" value="InterPro"/>
</dbReference>
<dbReference type="PANTHER" id="PTHR46401:SF2">
    <property type="entry name" value="GLYCOSYLTRANSFERASE WBBK-RELATED"/>
    <property type="match status" value="1"/>
</dbReference>
<comment type="caution">
    <text evidence="4">The sequence shown here is derived from an EMBL/GenBank/DDBJ whole genome shotgun (WGS) entry which is preliminary data.</text>
</comment>
<accession>A0A0F9IBY1</accession>
<organism evidence="4">
    <name type="scientific">marine sediment metagenome</name>
    <dbReference type="NCBI Taxonomy" id="412755"/>
    <lineage>
        <taxon>unclassified sequences</taxon>
        <taxon>metagenomes</taxon>
        <taxon>ecological metagenomes</taxon>
    </lineage>
</organism>
<dbReference type="GO" id="GO:0009103">
    <property type="term" value="P:lipopolysaccharide biosynthetic process"/>
    <property type="evidence" value="ECO:0007669"/>
    <property type="project" value="TreeGrafter"/>
</dbReference>
<proteinExistence type="predicted"/>
<feature type="domain" description="Glycosyl transferase family 1" evidence="2">
    <location>
        <begin position="173"/>
        <end position="343"/>
    </location>
</feature>
<dbReference type="Gene3D" id="3.40.50.2000">
    <property type="entry name" value="Glycogen Phosphorylase B"/>
    <property type="match status" value="2"/>
</dbReference>
<feature type="domain" description="Glycosyltransferase subfamily 4-like N-terminal" evidence="3">
    <location>
        <begin position="15"/>
        <end position="167"/>
    </location>
</feature>
<evidence type="ECO:0000256" key="1">
    <source>
        <dbReference type="ARBA" id="ARBA00022679"/>
    </source>
</evidence>
<dbReference type="EMBL" id="LAZR01014497">
    <property type="protein sequence ID" value="KKM17244.1"/>
    <property type="molecule type" value="Genomic_DNA"/>
</dbReference>
<evidence type="ECO:0000259" key="2">
    <source>
        <dbReference type="Pfam" id="PF00534"/>
    </source>
</evidence>
<dbReference type="AlphaFoldDB" id="A0A0F9IBY1"/>
<dbReference type="PANTHER" id="PTHR46401">
    <property type="entry name" value="GLYCOSYLTRANSFERASE WBBK-RELATED"/>
    <property type="match status" value="1"/>
</dbReference>
<sequence length="377" mass="43012">MKIAFVSPYLPVHCGIATYTDYLIQGIRKIDPALEIRVVAEKGADPVKQERFEVSPCWDRNEDYIRPIVASANDVDLIHIQYEYGIYSLDERLPSVFRELGTSLNKVLTIHCVRPAQFSRIGIAEENFIKEIAQLADQVIIHLESQKAILERLGIPSEKLHVIPHGTESSNEDKEISRKRFGLPMDAKILVMLGFMKKHKCLHVILDALVEMLKERKDVYLFVAGSLAPSASQEDIDYAKFISKKIAELGLQNNFIHDDRFIPHEDVLHIIGVADIFMFPYVEEDRAVSGSFHLAIGADKPVIATRIPKFEELGDVCDELLVLPYNSSEIARLAIRLFKDEEFSCYVMNKIKILKDKTSWEIVAKMHLELYKQQSCK</sequence>
<evidence type="ECO:0000313" key="4">
    <source>
        <dbReference type="EMBL" id="KKM17244.1"/>
    </source>
</evidence>
<dbReference type="CDD" id="cd03822">
    <property type="entry name" value="GT4_mannosyltransferase-like"/>
    <property type="match status" value="1"/>
</dbReference>
<gene>
    <name evidence="4" type="ORF">LCGC14_1677740</name>
</gene>
<name>A0A0F9IBY1_9ZZZZ</name>
<dbReference type="InterPro" id="IPR001296">
    <property type="entry name" value="Glyco_trans_1"/>
</dbReference>
<dbReference type="InterPro" id="IPR028098">
    <property type="entry name" value="Glyco_trans_4-like_N"/>
</dbReference>
<evidence type="ECO:0000259" key="3">
    <source>
        <dbReference type="Pfam" id="PF13439"/>
    </source>
</evidence>
<reference evidence="4" key="1">
    <citation type="journal article" date="2015" name="Nature">
        <title>Complex archaea that bridge the gap between prokaryotes and eukaryotes.</title>
        <authorList>
            <person name="Spang A."/>
            <person name="Saw J.H."/>
            <person name="Jorgensen S.L."/>
            <person name="Zaremba-Niedzwiedzka K."/>
            <person name="Martijn J."/>
            <person name="Lind A.E."/>
            <person name="van Eijk R."/>
            <person name="Schleper C."/>
            <person name="Guy L."/>
            <person name="Ettema T.J."/>
        </authorList>
    </citation>
    <scope>NUCLEOTIDE SEQUENCE</scope>
</reference>
<protein>
    <submittedName>
        <fullName evidence="4">Uncharacterized protein</fullName>
    </submittedName>
</protein>